<evidence type="ECO:0000313" key="11">
    <source>
        <dbReference type="EMBL" id="CAG6674872.1"/>
    </source>
</evidence>
<feature type="compositionally biased region" description="Low complexity" evidence="6">
    <location>
        <begin position="1101"/>
        <end position="1116"/>
    </location>
</feature>
<dbReference type="EMBL" id="HBUF01234972">
    <property type="protein sequence ID" value="CAG6674866.1"/>
    <property type="molecule type" value="Transcribed_RNA"/>
</dbReference>
<dbReference type="EMBL" id="HBUF01234975">
    <property type="protein sequence ID" value="CAG6674872.1"/>
    <property type="molecule type" value="Transcribed_RNA"/>
</dbReference>
<keyword evidence="4" id="KW-0819">tRNA processing</keyword>
<feature type="domain" description="ELP1 three-helical bundle" evidence="10">
    <location>
        <begin position="1041"/>
        <end position="1195"/>
    </location>
</feature>
<evidence type="ECO:0000256" key="4">
    <source>
        <dbReference type="ARBA" id="ARBA00022694"/>
    </source>
</evidence>
<evidence type="ECO:0000256" key="1">
    <source>
        <dbReference type="ARBA" id="ARBA00005043"/>
    </source>
</evidence>
<comment type="function">
    <text evidence="5">Component of the elongator complex which is required for multiple tRNA modifications, including mcm5U (5-methoxycarbonylmethyl uridine), mcm5s2U (5-methoxycarbonylmethyl-2-thiouridine), and ncm5U (5-carbamoylmethyl uridine). The elongator complex catalyzes formation of carboxymethyluridine in the wobble base at position 34 in tRNAs.</text>
</comment>
<dbReference type="AlphaFoldDB" id="A0A8D8SVY2"/>
<sequence length="1233" mass="138579">MKNLHLFDSTNLTLPVGSLSTQDTLEPIVLESGQVFFYNQNNVYYYTNNSLLVSYQTNFNIKQVYLDELLNVFYLISDRHIRSVSYENPEKCFDTDLWAPDENLDIEPDDEIVTGALSPDKEHIVLLMKSSLVVTLLSNFKLLSWQDLLSVSDKAAKESVNVGWGKVETQFQGSAKGSTSVMPPPPAGVDSGPPSLAWAQDSTLFAINYYNPNLNTRLVKVFKLSGGQCTLEYTSKPIPGLERHLSWRPHVMSHLTSTQRLPNKFVLTFIEKNTEIKDSFELKGVEGVKVLKWNMDGTVLTVVSDKNEVLLYTNSNWRWYLKQTLSFSFPVSLQWTSPYQCSILNSIGSQLTTYTWSWAVDSERGVVSVIDGAELLVTDFNRGIIPPPMCTEKIACPETINHIIRSPLSTNQQHSLSGCNIILVSSLGNVYKETCANGTSRAWDKLNEKWGDKVGNLLSSSRGKLLAWDDSTLVIVNNEEQNVWTFDLNSGQEETIYSSTPLHIVSVHRNSSSRLIIQLSSREVIVISRNNTNLTDVAAKSNEEAAFTLPELCSRIDSGPGHILSLGPGHTMYDNGIAVLSDVSSFVVHEDWLLVTTLTHRLVLYRLLPGTQVDESQGISRFLERGGTLVTVTSSCSVILQMPRGNLESVTPRPLILDLLSDLLESKQYGRAFEQMRKHRIDLNLIVDYVPPSYPLLVSQVQDPHWLNTLVADLKPDDVTTLDACYAEYYAKCARNDRTLTTAPYNSSTKKNLVNICNALRSALEAQDPVKYAQVILHCHVKSGNMIEALSLAKNSSECLEFLILLHDVNRVYEAALRAYDLDLALQIAGKSQKDPKEYVPYLNQLRSLPTHRMKADIDKQYGDYLSAVRHLASNGTTNETAQVEEECMELIRKHKLWAQTMNVFPRESASYSSMVKEYGFHLELKGRSEEAAVMYERAGSAEEGIRCWVKTGAWRGALRLAKQMNYGSDQLDSLYAELSRSLESKRDVTGLVTMLETRRNQPTDGSHVTRDIILSIVRDQPCLALDLAEQYMNDYEVLSELTESLTNITAELTEEIDLLEGHLVCHYDRLLLVRTLPPRHPGGGAEREDELSDWGSDTASTMSTRTGNTRSSSSSRGRHKRKMERKLWSLKEGNPREHISLVKTLGEDVQAIERCTERVKQLCLALVRVGLDSVAHGLQTKLKTILSNMDTKRDTIWPLPDEEQTSVDDIRVSLPPVSNIVHHWELECLKSK</sequence>
<dbReference type="GO" id="GO:0002926">
    <property type="term" value="P:tRNA wobble base 5-methoxycarbonylmethyl-2-thiouridinylation"/>
    <property type="evidence" value="ECO:0007669"/>
    <property type="project" value="TreeGrafter"/>
</dbReference>
<dbReference type="PIRSF" id="PIRSF017233">
    <property type="entry name" value="IKAP"/>
    <property type="match status" value="1"/>
</dbReference>
<feature type="domain" description="ELP1 alpha-solenoid" evidence="9">
    <location>
        <begin position="653"/>
        <end position="846"/>
    </location>
</feature>
<evidence type="ECO:0000259" key="10">
    <source>
        <dbReference type="Pfam" id="PF23936"/>
    </source>
</evidence>
<evidence type="ECO:0000256" key="3">
    <source>
        <dbReference type="ARBA" id="ARBA00022490"/>
    </source>
</evidence>
<dbReference type="PANTHER" id="PTHR12747:SF0">
    <property type="entry name" value="ELONGATOR COMPLEX PROTEIN 1"/>
    <property type="match status" value="1"/>
</dbReference>
<accession>A0A8D8SVY2</accession>
<dbReference type="InterPro" id="IPR056165">
    <property type="entry name" value="Beta-prop_ELP1_2nd"/>
</dbReference>
<comment type="subcellular location">
    <subcellularLocation>
        <location evidence="5">Cytoplasm</location>
    </subcellularLocation>
    <subcellularLocation>
        <location evidence="5">Nucleus</location>
    </subcellularLocation>
</comment>
<evidence type="ECO:0000259" key="9">
    <source>
        <dbReference type="Pfam" id="PF23925"/>
    </source>
</evidence>
<proteinExistence type="inferred from homology"/>
<dbReference type="EMBL" id="HBUF01234973">
    <property type="protein sequence ID" value="CAG6674868.1"/>
    <property type="molecule type" value="Transcribed_RNA"/>
</dbReference>
<feature type="domain" description="ELP1 first N-terminal beta-propeller" evidence="7">
    <location>
        <begin position="109"/>
        <end position="328"/>
    </location>
</feature>
<evidence type="ECO:0000256" key="2">
    <source>
        <dbReference type="ARBA" id="ARBA00006086"/>
    </source>
</evidence>
<evidence type="ECO:0000256" key="6">
    <source>
        <dbReference type="SAM" id="MobiDB-lite"/>
    </source>
</evidence>
<evidence type="ECO:0000256" key="5">
    <source>
        <dbReference type="PIRNR" id="PIRNR017233"/>
    </source>
</evidence>
<dbReference type="Pfam" id="PF23936">
    <property type="entry name" value="HB_ELP1"/>
    <property type="match status" value="1"/>
</dbReference>
<feature type="region of interest" description="Disordered" evidence="6">
    <location>
        <begin position="1081"/>
        <end position="1126"/>
    </location>
</feature>
<dbReference type="EMBL" id="HBUF01234970">
    <property type="protein sequence ID" value="CAG6674862.1"/>
    <property type="molecule type" value="Transcribed_RNA"/>
</dbReference>
<dbReference type="Pfam" id="PF23797">
    <property type="entry name" value="Beta-prop_ELP1_2nd"/>
    <property type="match status" value="1"/>
</dbReference>
<dbReference type="PANTHER" id="PTHR12747">
    <property type="entry name" value="ELONGATOR COMPLEX PROTEIN 1"/>
    <property type="match status" value="1"/>
</dbReference>
<dbReference type="EMBL" id="HBUF01356238">
    <property type="protein sequence ID" value="CAG6717661.1"/>
    <property type="molecule type" value="Transcribed_RNA"/>
</dbReference>
<evidence type="ECO:0000259" key="7">
    <source>
        <dbReference type="Pfam" id="PF04762"/>
    </source>
</evidence>
<keyword evidence="5" id="KW-0539">Nucleus</keyword>
<dbReference type="InterPro" id="IPR056167">
    <property type="entry name" value="A-sol_ELP1"/>
</dbReference>
<dbReference type="GO" id="GO:0033588">
    <property type="term" value="C:elongator holoenzyme complex"/>
    <property type="evidence" value="ECO:0007669"/>
    <property type="project" value="InterPro"/>
</dbReference>
<protein>
    <recommendedName>
        <fullName evidence="5">Elongator complex protein 1</fullName>
    </recommendedName>
</protein>
<comment type="similarity">
    <text evidence="2 5">Belongs to the ELP1/IKA1 family.</text>
</comment>
<dbReference type="GO" id="GO:0005634">
    <property type="term" value="C:nucleus"/>
    <property type="evidence" value="ECO:0007669"/>
    <property type="project" value="UniProtKB-SubCell"/>
</dbReference>
<dbReference type="GO" id="GO:0005829">
    <property type="term" value="C:cytosol"/>
    <property type="evidence" value="ECO:0007669"/>
    <property type="project" value="TreeGrafter"/>
</dbReference>
<name>A0A8D8SVY2_9HEMI</name>
<dbReference type="Pfam" id="PF04762">
    <property type="entry name" value="Beta-prop_ELP1_1st"/>
    <property type="match status" value="1"/>
</dbReference>
<comment type="pathway">
    <text evidence="1">tRNA modification; 5-methoxycarbonylmethyl-2-thiouridine-tRNA biosynthesis.</text>
</comment>
<keyword evidence="3 5" id="KW-0963">Cytoplasm</keyword>
<dbReference type="EMBL" id="HBUF01559217">
    <property type="protein sequence ID" value="CAG6761453.1"/>
    <property type="molecule type" value="Transcribed_RNA"/>
</dbReference>
<dbReference type="UniPathway" id="UPA00988"/>
<dbReference type="Pfam" id="PF23925">
    <property type="entry name" value="A-sol_ELP1"/>
    <property type="match status" value="1"/>
</dbReference>
<dbReference type="InterPro" id="IPR056169">
    <property type="entry name" value="HB_ELP1"/>
</dbReference>
<reference evidence="11" key="1">
    <citation type="submission" date="2021-05" db="EMBL/GenBank/DDBJ databases">
        <authorList>
            <person name="Alioto T."/>
            <person name="Alioto T."/>
            <person name="Gomez Garrido J."/>
        </authorList>
    </citation>
    <scope>NUCLEOTIDE SEQUENCE</scope>
</reference>
<organism evidence="11">
    <name type="scientific">Cacopsylla melanoneura</name>
    <dbReference type="NCBI Taxonomy" id="428564"/>
    <lineage>
        <taxon>Eukaryota</taxon>
        <taxon>Metazoa</taxon>
        <taxon>Ecdysozoa</taxon>
        <taxon>Arthropoda</taxon>
        <taxon>Hexapoda</taxon>
        <taxon>Insecta</taxon>
        <taxon>Pterygota</taxon>
        <taxon>Neoptera</taxon>
        <taxon>Paraneoptera</taxon>
        <taxon>Hemiptera</taxon>
        <taxon>Sternorrhyncha</taxon>
        <taxon>Psylloidea</taxon>
        <taxon>Psyllidae</taxon>
        <taxon>Psyllinae</taxon>
        <taxon>Cacopsylla</taxon>
    </lineage>
</organism>
<dbReference type="EMBL" id="HBUF01234971">
    <property type="protein sequence ID" value="CAG6674864.1"/>
    <property type="molecule type" value="Transcribed_RNA"/>
</dbReference>
<dbReference type="SUPFAM" id="SSF101898">
    <property type="entry name" value="NHL repeat"/>
    <property type="match status" value="1"/>
</dbReference>
<dbReference type="GO" id="GO:0000049">
    <property type="term" value="F:tRNA binding"/>
    <property type="evidence" value="ECO:0007669"/>
    <property type="project" value="TreeGrafter"/>
</dbReference>
<dbReference type="InterPro" id="IPR056164">
    <property type="entry name" value="Beta-prop_ELP1_1st"/>
</dbReference>
<dbReference type="InterPro" id="IPR006849">
    <property type="entry name" value="Elp1"/>
</dbReference>
<dbReference type="EMBL" id="HBUF01234974">
    <property type="protein sequence ID" value="CAG6674870.1"/>
    <property type="molecule type" value="Transcribed_RNA"/>
</dbReference>
<evidence type="ECO:0000259" key="8">
    <source>
        <dbReference type="Pfam" id="PF23797"/>
    </source>
</evidence>
<feature type="domain" description="ELP1 N-terminal second beta-propeller" evidence="8">
    <location>
        <begin position="369"/>
        <end position="630"/>
    </location>
</feature>